<evidence type="ECO:0000313" key="4">
    <source>
        <dbReference type="EMBL" id="MDQ0113334.1"/>
    </source>
</evidence>
<dbReference type="Proteomes" id="UP001229346">
    <property type="component" value="Unassembled WGS sequence"/>
</dbReference>
<dbReference type="PANTHER" id="PTHR46066">
    <property type="entry name" value="CHITINASE DOMAIN-CONTAINING PROTEIN 1 FAMILY MEMBER"/>
    <property type="match status" value="1"/>
</dbReference>
<dbReference type="InterPro" id="IPR001223">
    <property type="entry name" value="Glyco_hydro18_cat"/>
</dbReference>
<dbReference type="RefSeq" id="WP_307204505.1">
    <property type="nucleotide sequence ID" value="NZ_JAUSSU010000005.1"/>
</dbReference>
<organism evidence="4 5">
    <name type="scientific">Paenibacillus harenae</name>
    <dbReference type="NCBI Taxonomy" id="306543"/>
    <lineage>
        <taxon>Bacteria</taxon>
        <taxon>Bacillati</taxon>
        <taxon>Bacillota</taxon>
        <taxon>Bacilli</taxon>
        <taxon>Bacillales</taxon>
        <taxon>Paenibacillaceae</taxon>
        <taxon>Paenibacillus</taxon>
    </lineage>
</organism>
<evidence type="ECO:0000313" key="5">
    <source>
        <dbReference type="Proteomes" id="UP001229346"/>
    </source>
</evidence>
<evidence type="ECO:0000259" key="3">
    <source>
        <dbReference type="PROSITE" id="PS51910"/>
    </source>
</evidence>
<comment type="caution">
    <text evidence="4">The sequence shown here is derived from an EMBL/GenBank/DDBJ whole genome shotgun (WGS) entry which is preliminary data.</text>
</comment>
<dbReference type="SUPFAM" id="SSF51445">
    <property type="entry name" value="(Trans)glycosidases"/>
    <property type="match status" value="1"/>
</dbReference>
<proteinExistence type="predicted"/>
<evidence type="ECO:0000259" key="2">
    <source>
        <dbReference type="PROSITE" id="PS51272"/>
    </source>
</evidence>
<feature type="domain" description="SLH" evidence="2">
    <location>
        <begin position="29"/>
        <end position="89"/>
    </location>
</feature>
<dbReference type="SMART" id="SM00636">
    <property type="entry name" value="Glyco_18"/>
    <property type="match status" value="1"/>
</dbReference>
<gene>
    <name evidence="4" type="ORF">J2T15_002775</name>
</gene>
<reference evidence="4 5" key="1">
    <citation type="submission" date="2023-07" db="EMBL/GenBank/DDBJ databases">
        <title>Sorghum-associated microbial communities from plants grown in Nebraska, USA.</title>
        <authorList>
            <person name="Schachtman D."/>
        </authorList>
    </citation>
    <scope>NUCLEOTIDE SEQUENCE [LARGE SCALE GENOMIC DNA]</scope>
    <source>
        <strain evidence="4 5">CC482</strain>
    </source>
</reference>
<accession>A0ABT9U4Z1</accession>
<protein>
    <submittedName>
        <fullName evidence="4">Spore germination protein YaaH</fullName>
    </submittedName>
</protein>
<keyword evidence="5" id="KW-1185">Reference proteome</keyword>
<feature type="signal peptide" evidence="1">
    <location>
        <begin position="1"/>
        <end position="25"/>
    </location>
</feature>
<keyword evidence="1" id="KW-0732">Signal</keyword>
<name>A0ABT9U4Z1_PAEHA</name>
<dbReference type="Pfam" id="PF00395">
    <property type="entry name" value="SLH"/>
    <property type="match status" value="3"/>
</dbReference>
<dbReference type="Gene3D" id="3.20.20.80">
    <property type="entry name" value="Glycosidases"/>
    <property type="match status" value="1"/>
</dbReference>
<feature type="chain" id="PRO_5045566295" evidence="1">
    <location>
        <begin position="26"/>
        <end position="537"/>
    </location>
</feature>
<dbReference type="InterPro" id="IPR017853">
    <property type="entry name" value="GH"/>
</dbReference>
<dbReference type="EMBL" id="JAUSSU010000005">
    <property type="protein sequence ID" value="MDQ0113334.1"/>
    <property type="molecule type" value="Genomic_DNA"/>
</dbReference>
<sequence length="537" mass="58292">MNRFLGKIVTATIAGILAASLLPQAASADKGQPFDDISKSYARNEIIDLYNKKILAGTSATTFSPAKSITRAEFITVLGRLLKLEPVASPITPYTDVAKSAWYYGSIQAAVQLELVSGTSATTFAPAKAVTRQEAAVMIANAFNQTGSRADSHLTYEDKGKIAGWAIDAVAIVNELGLMKGDTSGSFRPLSPITRQETAVLLAHVLERDGWAAELAAKPDERIVLGWQYGQTTTEYQSHILRSNVNTLSPRWYFVGSTGAVDDTTDTKLAAWAKSNGKKIWAMVGNRSDQEATHQLLSSTSARTAAVNGLAARVSQYGLDGLNIDFENVAPADRANFTALVSQLAVKLHALGKMLSVDVSPDLGTDWTEAFDYAALGKQADYMVLMGYDEHYGGSLYPGPNASLPYDEQAVNTILKVVASNKIILALPFYNRDWSLNPNGTVLSSAFVSLTEQNQTIASYGLKPVWSPDLGQYVASYSKQAIKHTIWIEDGRSVIAKYQLAVKSKLAGVAYWYIGGESPDLWASLRNAEKYYDYSFR</sequence>
<dbReference type="Pfam" id="PF00704">
    <property type="entry name" value="Glyco_hydro_18"/>
    <property type="match status" value="1"/>
</dbReference>
<dbReference type="PANTHER" id="PTHR46066:SF2">
    <property type="entry name" value="CHITINASE DOMAIN-CONTAINING PROTEIN 1"/>
    <property type="match status" value="1"/>
</dbReference>
<evidence type="ECO:0000256" key="1">
    <source>
        <dbReference type="SAM" id="SignalP"/>
    </source>
</evidence>
<feature type="domain" description="SLH" evidence="2">
    <location>
        <begin position="154"/>
        <end position="216"/>
    </location>
</feature>
<dbReference type="Gene3D" id="3.10.50.10">
    <property type="match status" value="1"/>
</dbReference>
<dbReference type="PROSITE" id="PS51910">
    <property type="entry name" value="GH18_2"/>
    <property type="match status" value="1"/>
</dbReference>
<dbReference type="PROSITE" id="PS51272">
    <property type="entry name" value="SLH"/>
    <property type="match status" value="3"/>
</dbReference>
<dbReference type="InterPro" id="IPR001119">
    <property type="entry name" value="SLH_dom"/>
</dbReference>
<dbReference type="InterPro" id="IPR011583">
    <property type="entry name" value="Chitinase_II/V-like_cat"/>
</dbReference>
<dbReference type="InterPro" id="IPR029070">
    <property type="entry name" value="Chitinase_insertion_sf"/>
</dbReference>
<feature type="domain" description="GH18" evidence="3">
    <location>
        <begin position="223"/>
        <end position="532"/>
    </location>
</feature>
<feature type="domain" description="SLH" evidence="2">
    <location>
        <begin position="90"/>
        <end position="153"/>
    </location>
</feature>